<dbReference type="GO" id="GO:0006955">
    <property type="term" value="P:immune response"/>
    <property type="evidence" value="ECO:0007669"/>
    <property type="project" value="TreeGrafter"/>
</dbReference>
<dbReference type="RefSeq" id="XP_041429912.1">
    <property type="nucleotide sequence ID" value="XM_041573978.1"/>
</dbReference>
<dbReference type="PROSITE" id="PS50835">
    <property type="entry name" value="IG_LIKE"/>
    <property type="match status" value="2"/>
</dbReference>
<evidence type="ECO:0000256" key="1">
    <source>
        <dbReference type="ARBA" id="ARBA00022729"/>
    </source>
</evidence>
<feature type="domain" description="Ig-like" evidence="3">
    <location>
        <begin position="1"/>
        <end position="70"/>
    </location>
</feature>
<dbReference type="SMART" id="SM00409">
    <property type="entry name" value="IG"/>
    <property type="match status" value="2"/>
</dbReference>
<dbReference type="Proteomes" id="UP000186698">
    <property type="component" value="Chromosome 8L"/>
</dbReference>
<dbReference type="GO" id="GO:0009897">
    <property type="term" value="C:external side of plasma membrane"/>
    <property type="evidence" value="ECO:0007669"/>
    <property type="project" value="TreeGrafter"/>
</dbReference>
<evidence type="ECO:0000313" key="5">
    <source>
        <dbReference type="RefSeq" id="XP_041429912.1"/>
    </source>
</evidence>
<dbReference type="GO" id="GO:0007166">
    <property type="term" value="P:cell surface receptor signaling pathway"/>
    <property type="evidence" value="ECO:0007669"/>
    <property type="project" value="TreeGrafter"/>
</dbReference>
<dbReference type="Pfam" id="PF13895">
    <property type="entry name" value="Ig_2"/>
    <property type="match status" value="2"/>
</dbReference>
<feature type="domain" description="Ig-like" evidence="3">
    <location>
        <begin position="78"/>
        <end position="160"/>
    </location>
</feature>
<dbReference type="AlphaFoldDB" id="A0A8J1LK65"/>
<dbReference type="InterPro" id="IPR003599">
    <property type="entry name" value="Ig_sub"/>
</dbReference>
<name>A0A8J1LK65_XENLA</name>
<dbReference type="InterPro" id="IPR013783">
    <property type="entry name" value="Ig-like_fold"/>
</dbReference>
<dbReference type="InterPro" id="IPR007110">
    <property type="entry name" value="Ig-like_dom"/>
</dbReference>
<dbReference type="SUPFAM" id="SSF48726">
    <property type="entry name" value="Immunoglobulin"/>
    <property type="match status" value="2"/>
</dbReference>
<proteinExistence type="predicted"/>
<keyword evidence="2" id="KW-1015">Disulfide bond</keyword>
<dbReference type="InterPro" id="IPR003598">
    <property type="entry name" value="Ig_sub2"/>
</dbReference>
<evidence type="ECO:0000313" key="4">
    <source>
        <dbReference type="Proteomes" id="UP000186698"/>
    </source>
</evidence>
<gene>
    <name evidence="5" type="primary">LOC121397342</name>
</gene>
<dbReference type="PANTHER" id="PTHR11481:SF64">
    <property type="entry name" value="FC RECEPTOR-LIKE PROTEIN 4"/>
    <property type="match status" value="1"/>
</dbReference>
<dbReference type="GO" id="GO:0004888">
    <property type="term" value="F:transmembrane signaling receptor activity"/>
    <property type="evidence" value="ECO:0007669"/>
    <property type="project" value="TreeGrafter"/>
</dbReference>
<dbReference type="InterPro" id="IPR050488">
    <property type="entry name" value="Ig_Fc_receptor"/>
</dbReference>
<keyword evidence="4" id="KW-1185">Reference proteome</keyword>
<sequence>MTIICSLKTDSNRNNTGMTFAFHKNGHVVQEFGSNNTYHISSPTPKDSGNYTCDVKTQFSATRKTTKHVKVQELFSDPELKVNHYPVAEGANVTITCSSYSSYSSAVLQFAFHRNGKHVKEFGSSEKYRIDNIHRNDSGNYTCEVRTRDDKVKKMSQMLSIHVQGKSVLKNIISLFFNGNCGRLIMKVMEA</sequence>
<reference evidence="5" key="1">
    <citation type="submission" date="2025-08" db="UniProtKB">
        <authorList>
            <consortium name="RefSeq"/>
        </authorList>
    </citation>
    <scope>IDENTIFICATION</scope>
    <source>
        <strain evidence="5">J_2021</strain>
        <tissue evidence="5">Erythrocytes</tissue>
    </source>
</reference>
<organism evidence="4 5">
    <name type="scientific">Xenopus laevis</name>
    <name type="common">African clawed frog</name>
    <dbReference type="NCBI Taxonomy" id="8355"/>
    <lineage>
        <taxon>Eukaryota</taxon>
        <taxon>Metazoa</taxon>
        <taxon>Chordata</taxon>
        <taxon>Craniata</taxon>
        <taxon>Vertebrata</taxon>
        <taxon>Euteleostomi</taxon>
        <taxon>Amphibia</taxon>
        <taxon>Batrachia</taxon>
        <taxon>Anura</taxon>
        <taxon>Pipoidea</taxon>
        <taxon>Pipidae</taxon>
        <taxon>Xenopodinae</taxon>
        <taxon>Xenopus</taxon>
        <taxon>Xenopus</taxon>
    </lineage>
</organism>
<dbReference type="Gene3D" id="2.60.40.10">
    <property type="entry name" value="Immunoglobulins"/>
    <property type="match status" value="2"/>
</dbReference>
<dbReference type="PANTHER" id="PTHR11481">
    <property type="entry name" value="IMMUNOGLOBULIN FC RECEPTOR"/>
    <property type="match status" value="1"/>
</dbReference>
<dbReference type="InterPro" id="IPR036179">
    <property type="entry name" value="Ig-like_dom_sf"/>
</dbReference>
<accession>A0A8J1LK65</accession>
<evidence type="ECO:0000259" key="3">
    <source>
        <dbReference type="PROSITE" id="PS50835"/>
    </source>
</evidence>
<keyword evidence="1" id="KW-0732">Signal</keyword>
<dbReference type="KEGG" id="xla:121397342"/>
<dbReference type="GeneID" id="121397342"/>
<dbReference type="SMART" id="SM00408">
    <property type="entry name" value="IGc2"/>
    <property type="match status" value="1"/>
</dbReference>
<protein>
    <submittedName>
        <fullName evidence="5">Fc receptor-like protein 2</fullName>
    </submittedName>
</protein>
<dbReference type="OrthoDB" id="10012075at2759"/>
<evidence type="ECO:0000256" key="2">
    <source>
        <dbReference type="ARBA" id="ARBA00023157"/>
    </source>
</evidence>